<dbReference type="InterPro" id="IPR036390">
    <property type="entry name" value="WH_DNA-bd_sf"/>
</dbReference>
<reference evidence="5 6" key="1">
    <citation type="submission" date="2018-07" db="EMBL/GenBank/DDBJ databases">
        <title>Lottiidibacillus patelloidae gen. nov., sp. nov., isolated from the intestinal tract of a marine limpet and the reclassification of B. taeanensis BH030017T, B. algicola KMM 3737T and B. hwajinpoensis SW-72T as genus Lottiidibacillus.</title>
        <authorList>
            <person name="Liu R."/>
            <person name="Huang Z."/>
        </authorList>
    </citation>
    <scope>NUCLEOTIDE SEQUENCE [LARGE SCALE GENOMIC DNA]</scope>
    <source>
        <strain evidence="5 6">BH030017</strain>
    </source>
</reference>
<dbReference type="GO" id="GO:0003700">
    <property type="term" value="F:DNA-binding transcription factor activity"/>
    <property type="evidence" value="ECO:0007669"/>
    <property type="project" value="InterPro"/>
</dbReference>
<feature type="domain" description="HTH deoR-type" evidence="4">
    <location>
        <begin position="3"/>
        <end position="58"/>
    </location>
</feature>
<dbReference type="EMBL" id="QOCW01000001">
    <property type="protein sequence ID" value="RBW71228.1"/>
    <property type="molecule type" value="Genomic_DNA"/>
</dbReference>
<dbReference type="Pfam" id="PF08220">
    <property type="entry name" value="HTH_DeoR"/>
    <property type="match status" value="1"/>
</dbReference>
<keyword evidence="6" id="KW-1185">Reference proteome</keyword>
<gene>
    <name evidence="5" type="ORF">DS031_00295</name>
</gene>
<evidence type="ECO:0000256" key="2">
    <source>
        <dbReference type="ARBA" id="ARBA00023125"/>
    </source>
</evidence>
<organism evidence="5 6">
    <name type="scientific">Bacillus taeanensis</name>
    <dbReference type="NCBI Taxonomy" id="273032"/>
    <lineage>
        <taxon>Bacteria</taxon>
        <taxon>Bacillati</taxon>
        <taxon>Bacillota</taxon>
        <taxon>Bacilli</taxon>
        <taxon>Bacillales</taxon>
        <taxon>Bacillaceae</taxon>
        <taxon>Bacillus</taxon>
    </lineage>
</organism>
<proteinExistence type="predicted"/>
<dbReference type="Gene3D" id="1.10.10.10">
    <property type="entry name" value="Winged helix-like DNA-binding domain superfamily/Winged helix DNA-binding domain"/>
    <property type="match status" value="1"/>
</dbReference>
<protein>
    <submittedName>
        <fullName evidence="5">DeoR/GlpR transcriptional regulator</fullName>
    </submittedName>
</protein>
<evidence type="ECO:0000256" key="1">
    <source>
        <dbReference type="ARBA" id="ARBA00023015"/>
    </source>
</evidence>
<keyword evidence="1" id="KW-0805">Transcription regulation</keyword>
<name>A0A366Y067_9BACI</name>
<accession>A0A366Y067</accession>
<keyword evidence="2" id="KW-0238">DNA-binding</keyword>
<dbReference type="GO" id="GO:0003677">
    <property type="term" value="F:DNA binding"/>
    <property type="evidence" value="ECO:0007669"/>
    <property type="project" value="UniProtKB-KW"/>
</dbReference>
<dbReference type="OrthoDB" id="9798651at2"/>
<dbReference type="InterPro" id="IPR050313">
    <property type="entry name" value="Carb_Metab_HTH_regulators"/>
</dbReference>
<sequence>MYQQERLLAIIQYLKEHKKISVEQICEKFNVSRDTARRDLVKLEEQEMIIRTRGGAMLPTLKKEIKNYQDRLRYVSKEKKAIGKLAASLIKDGDNIIMDTSTTVQACAEFINTDCSVITNSINQADILSNKSGVDIHLLGGQLNKEHRFLYGAGTLEKLNAYNVNKAFIGVVGITERGLMIAHEEDGFIKKKMIEQAEQVIVLADASKFENNALFTFAKLSQIDVIITDQEPDESFLKVLEEYEVDVLFAFD</sequence>
<dbReference type="InterPro" id="IPR036388">
    <property type="entry name" value="WH-like_DNA-bd_sf"/>
</dbReference>
<dbReference type="PRINTS" id="PR00037">
    <property type="entry name" value="HTHLACR"/>
</dbReference>
<dbReference type="RefSeq" id="WP_113804320.1">
    <property type="nucleotide sequence ID" value="NZ_QOCW01000001.1"/>
</dbReference>
<dbReference type="InterPro" id="IPR001034">
    <property type="entry name" value="DeoR_HTH"/>
</dbReference>
<dbReference type="PROSITE" id="PS51000">
    <property type="entry name" value="HTH_DEOR_2"/>
    <property type="match status" value="1"/>
</dbReference>
<evidence type="ECO:0000256" key="3">
    <source>
        <dbReference type="ARBA" id="ARBA00023163"/>
    </source>
</evidence>
<dbReference type="SUPFAM" id="SSF100950">
    <property type="entry name" value="NagB/RpiA/CoA transferase-like"/>
    <property type="match status" value="1"/>
</dbReference>
<dbReference type="PANTHER" id="PTHR30363:SF51">
    <property type="entry name" value="HTH-TYPE TRANSCRIPTIONAL REPRESSOR GLCR"/>
    <property type="match status" value="1"/>
</dbReference>
<dbReference type="Pfam" id="PF00455">
    <property type="entry name" value="DeoRC"/>
    <property type="match status" value="1"/>
</dbReference>
<dbReference type="SMART" id="SM00420">
    <property type="entry name" value="HTH_DEOR"/>
    <property type="match status" value="1"/>
</dbReference>
<dbReference type="PROSITE" id="PS00894">
    <property type="entry name" value="HTH_DEOR_1"/>
    <property type="match status" value="1"/>
</dbReference>
<dbReference type="AlphaFoldDB" id="A0A366Y067"/>
<dbReference type="InterPro" id="IPR037171">
    <property type="entry name" value="NagB/RpiA_transferase-like"/>
</dbReference>
<comment type="caution">
    <text evidence="5">The sequence shown here is derived from an EMBL/GenBank/DDBJ whole genome shotgun (WGS) entry which is preliminary data.</text>
</comment>
<dbReference type="Gene3D" id="3.40.50.1360">
    <property type="match status" value="1"/>
</dbReference>
<dbReference type="PANTHER" id="PTHR30363">
    <property type="entry name" value="HTH-TYPE TRANSCRIPTIONAL REGULATOR SRLR-RELATED"/>
    <property type="match status" value="1"/>
</dbReference>
<evidence type="ECO:0000313" key="6">
    <source>
        <dbReference type="Proteomes" id="UP000253314"/>
    </source>
</evidence>
<dbReference type="Proteomes" id="UP000253314">
    <property type="component" value="Unassembled WGS sequence"/>
</dbReference>
<dbReference type="SUPFAM" id="SSF46785">
    <property type="entry name" value="Winged helix' DNA-binding domain"/>
    <property type="match status" value="1"/>
</dbReference>
<dbReference type="InterPro" id="IPR014036">
    <property type="entry name" value="DeoR-like_C"/>
</dbReference>
<evidence type="ECO:0000259" key="4">
    <source>
        <dbReference type="PROSITE" id="PS51000"/>
    </source>
</evidence>
<dbReference type="SMART" id="SM01134">
    <property type="entry name" value="DeoRC"/>
    <property type="match status" value="1"/>
</dbReference>
<evidence type="ECO:0000313" key="5">
    <source>
        <dbReference type="EMBL" id="RBW71228.1"/>
    </source>
</evidence>
<dbReference type="InterPro" id="IPR018356">
    <property type="entry name" value="Tscrpt_reg_HTH_DeoR_CS"/>
</dbReference>
<keyword evidence="3" id="KW-0804">Transcription</keyword>